<dbReference type="GO" id="GO:0005634">
    <property type="term" value="C:nucleus"/>
    <property type="evidence" value="ECO:0007669"/>
    <property type="project" value="UniProtKB-SubCell"/>
</dbReference>
<evidence type="ECO:0000256" key="2">
    <source>
        <dbReference type="ARBA" id="ARBA00022723"/>
    </source>
</evidence>
<organism evidence="6 7">
    <name type="scientific">Triplophysa rosa</name>
    <name type="common">Cave loach</name>
    <dbReference type="NCBI Taxonomy" id="992332"/>
    <lineage>
        <taxon>Eukaryota</taxon>
        <taxon>Metazoa</taxon>
        <taxon>Chordata</taxon>
        <taxon>Craniata</taxon>
        <taxon>Vertebrata</taxon>
        <taxon>Euteleostomi</taxon>
        <taxon>Actinopterygii</taxon>
        <taxon>Neopterygii</taxon>
        <taxon>Teleostei</taxon>
        <taxon>Ostariophysi</taxon>
        <taxon>Cypriniformes</taxon>
        <taxon>Nemacheilidae</taxon>
        <taxon>Triplophysa</taxon>
    </lineage>
</organism>
<keyword evidence="3" id="KW-0863">Zinc-finger</keyword>
<gene>
    <name evidence="6" type="ORF">IRJ41_002293</name>
</gene>
<dbReference type="EMBL" id="JAFHDT010000019">
    <property type="protein sequence ID" value="KAI7795648.1"/>
    <property type="molecule type" value="Genomic_DNA"/>
</dbReference>
<evidence type="ECO:0000256" key="3">
    <source>
        <dbReference type="ARBA" id="ARBA00022771"/>
    </source>
</evidence>
<dbReference type="AlphaFoldDB" id="A0A9W7WFC4"/>
<dbReference type="PANTHER" id="PTHR46481">
    <property type="entry name" value="ZINC FINGER BED DOMAIN-CONTAINING PROTEIN 4"/>
    <property type="match status" value="1"/>
</dbReference>
<evidence type="ECO:0000256" key="1">
    <source>
        <dbReference type="ARBA" id="ARBA00004123"/>
    </source>
</evidence>
<dbReference type="InterPro" id="IPR012337">
    <property type="entry name" value="RNaseH-like_sf"/>
</dbReference>
<keyword evidence="2" id="KW-0479">Metal-binding</keyword>
<evidence type="ECO:0000256" key="5">
    <source>
        <dbReference type="ARBA" id="ARBA00023242"/>
    </source>
</evidence>
<keyword evidence="4" id="KW-0862">Zinc</keyword>
<evidence type="ECO:0000313" key="6">
    <source>
        <dbReference type="EMBL" id="KAI7795648.1"/>
    </source>
</evidence>
<dbReference type="SUPFAM" id="SSF53098">
    <property type="entry name" value="Ribonuclease H-like"/>
    <property type="match status" value="1"/>
</dbReference>
<accession>A0A9W7WFC4</accession>
<protein>
    <submittedName>
        <fullName evidence="6">Zinc finger BED domain-containing protein 4-like</fullName>
    </submittedName>
</protein>
<dbReference type="PANTHER" id="PTHR46481:SF10">
    <property type="entry name" value="ZINC FINGER BED DOMAIN-CONTAINING PROTEIN 39"/>
    <property type="match status" value="1"/>
</dbReference>
<reference evidence="6" key="1">
    <citation type="submission" date="2021-02" db="EMBL/GenBank/DDBJ databases">
        <title>Comparative genomics reveals that relaxation of natural selection precedes convergent phenotypic evolution of cavefish.</title>
        <authorList>
            <person name="Peng Z."/>
        </authorList>
    </citation>
    <scope>NUCLEOTIDE SEQUENCE</scope>
    <source>
        <tissue evidence="6">Muscle</tissue>
    </source>
</reference>
<keyword evidence="5" id="KW-0539">Nucleus</keyword>
<evidence type="ECO:0000256" key="4">
    <source>
        <dbReference type="ARBA" id="ARBA00022833"/>
    </source>
</evidence>
<dbReference type="Proteomes" id="UP001059041">
    <property type="component" value="Linkage Group LG19"/>
</dbReference>
<keyword evidence="7" id="KW-1185">Reference proteome</keyword>
<dbReference type="InterPro" id="IPR052035">
    <property type="entry name" value="ZnF_BED_domain_contain"/>
</dbReference>
<evidence type="ECO:0000313" key="7">
    <source>
        <dbReference type="Proteomes" id="UP001059041"/>
    </source>
</evidence>
<comment type="subcellular location">
    <subcellularLocation>
        <location evidence="1">Nucleus</location>
    </subcellularLocation>
</comment>
<proteinExistence type="predicted"/>
<sequence>MLNLVVTKSLSRTSDLDDIRTRARRIVAHFKSSTTAKEKLSEIQRQMGRPEHKLLQEVETRWNSTFTMLQRLLNTTLLPLSAEDYDTINQCLSVLSLVSGSKVIPIVKMLKHLASRQCASITHPIASNLVNNIHTNLQEKFAGLEKVTSLTLATLLDPRFKEVGFCSMTNCQAAVERLTRECASVIPAPAQPLPPAEGPSHIQSNSLWDHLDSHVDAQRVSNCTASAIAEVQRTTIDLT</sequence>
<comment type="caution">
    <text evidence="6">The sequence shown here is derived from an EMBL/GenBank/DDBJ whole genome shotgun (WGS) entry which is preliminary data.</text>
</comment>
<name>A0A9W7WFC4_TRIRA</name>
<dbReference type="GO" id="GO:0008270">
    <property type="term" value="F:zinc ion binding"/>
    <property type="evidence" value="ECO:0007669"/>
    <property type="project" value="UniProtKB-KW"/>
</dbReference>